<name>A0A8J6M589_9FIRM</name>
<organism evidence="2 3">
    <name type="scientific">Flintibacter faecis</name>
    <dbReference type="NCBI Taxonomy" id="2763047"/>
    <lineage>
        <taxon>Bacteria</taxon>
        <taxon>Bacillati</taxon>
        <taxon>Bacillota</taxon>
        <taxon>Clostridia</taxon>
        <taxon>Eubacteriales</taxon>
        <taxon>Flintibacter</taxon>
    </lineage>
</organism>
<sequence length="378" mass="42844">MEVTSLHGFIYENAARCPAGRRFKQIYVDTFSTVCYNSPIDLKLKKWEIVMNSDRLKECTNLSAEILKNIELSEIPLTNIILKGLRLCRLMNDTDGVLLFSFESSGYPEDDDGNMTADAWRISKIAGRRYFKKEDKKRTEYANLTLVSQLEQNIETGKMRIQAAHDPTSYSGDITPLAIAHTKGGQERLAIANDIASQTKWIGKISGKLYDYVLNIYSRLQYGNIMEDIFTESRISTNEKLMELCPDSIRKFISVYENMDSDNPEDWANAIHSCRRILNDFADSIYPPSDDPITLKNGKTIKIGKDQYINRLIQFIAGKSDSKTYSSVVGADLQSIGERLDAINNAVCKGTHTDITKDEASRYLIHTYLLIGDIIHLM</sequence>
<dbReference type="InterPro" id="IPR041304">
    <property type="entry name" value="AbiTii"/>
</dbReference>
<dbReference type="Pfam" id="PF18864">
    <property type="entry name" value="AbiTii"/>
    <property type="match status" value="1"/>
</dbReference>
<feature type="domain" description="AbiTii" evidence="1">
    <location>
        <begin position="62"/>
        <end position="222"/>
    </location>
</feature>
<comment type="caution">
    <text evidence="2">The sequence shown here is derived from an EMBL/GenBank/DDBJ whole genome shotgun (WGS) entry which is preliminary data.</text>
</comment>
<dbReference type="Proteomes" id="UP000602260">
    <property type="component" value="Unassembled WGS sequence"/>
</dbReference>
<gene>
    <name evidence="2" type="ORF">H8S55_13180</name>
</gene>
<dbReference type="AlphaFoldDB" id="A0A8J6M589"/>
<evidence type="ECO:0000313" key="2">
    <source>
        <dbReference type="EMBL" id="MBC5718248.1"/>
    </source>
</evidence>
<evidence type="ECO:0000259" key="1">
    <source>
        <dbReference type="Pfam" id="PF18864"/>
    </source>
</evidence>
<evidence type="ECO:0000313" key="3">
    <source>
        <dbReference type="Proteomes" id="UP000602260"/>
    </source>
</evidence>
<dbReference type="RefSeq" id="WP_186879309.1">
    <property type="nucleotide sequence ID" value="NZ_JACOPN010000013.1"/>
</dbReference>
<keyword evidence="3" id="KW-1185">Reference proteome</keyword>
<dbReference type="EMBL" id="JACOPN010000013">
    <property type="protein sequence ID" value="MBC5718248.1"/>
    <property type="molecule type" value="Genomic_DNA"/>
</dbReference>
<accession>A0A8J6M589</accession>
<proteinExistence type="predicted"/>
<reference evidence="2" key="1">
    <citation type="submission" date="2020-08" db="EMBL/GenBank/DDBJ databases">
        <title>Genome public.</title>
        <authorList>
            <person name="Liu C."/>
            <person name="Sun Q."/>
        </authorList>
    </citation>
    <scope>NUCLEOTIDE SEQUENCE</scope>
    <source>
        <strain evidence="2">BX5</strain>
    </source>
</reference>
<protein>
    <recommendedName>
        <fullName evidence="1">AbiTii domain-containing protein</fullName>
    </recommendedName>
</protein>